<keyword evidence="2" id="KW-1185">Reference proteome</keyword>
<dbReference type="InterPro" id="IPR027417">
    <property type="entry name" value="P-loop_NTPase"/>
</dbReference>
<evidence type="ECO:0000313" key="2">
    <source>
        <dbReference type="Proteomes" id="UP000192448"/>
    </source>
</evidence>
<dbReference type="EMBL" id="MVHF01000023">
    <property type="protein sequence ID" value="ORA32873.1"/>
    <property type="molecule type" value="Genomic_DNA"/>
</dbReference>
<dbReference type="Gene3D" id="3.40.50.300">
    <property type="entry name" value="P-loop containing nucleotide triphosphate hydrolases"/>
    <property type="match status" value="1"/>
</dbReference>
<proteinExistence type="predicted"/>
<protein>
    <recommendedName>
        <fullName evidence="3">Aminobenzoate synthetase</fullName>
    </recommendedName>
</protein>
<comment type="caution">
    <text evidence="1">The sequence shown here is derived from an EMBL/GenBank/DDBJ whole genome shotgun (WGS) entry which is preliminary data.</text>
</comment>
<dbReference type="AlphaFoldDB" id="A0A1X0AS47"/>
<evidence type="ECO:0000313" key="1">
    <source>
        <dbReference type="EMBL" id="ORA32873.1"/>
    </source>
</evidence>
<name>A0A1X0AS47_9MYCO</name>
<dbReference type="Proteomes" id="UP000192448">
    <property type="component" value="Unassembled WGS sequence"/>
</dbReference>
<sequence>MALDDIAGRLESARARTVLIDGRSGSGKSTLATQLQDAWADSLVVRLDDIYPGWDGLCWAAEHVHRSLLAPRAEGQTGRWRGWDWAGDAPADWHTVTCEQRLIIEGIGALTPSGRALADLGIWVDADDVVRKLRALHRDGDLYRPHWDRWAVQEEDFIARYRPRESADMIAVATPTGFEFTASQRTS</sequence>
<organism evidence="1 2">
    <name type="scientific">Mycobacterium aquaticum</name>
    <dbReference type="NCBI Taxonomy" id="1927124"/>
    <lineage>
        <taxon>Bacteria</taxon>
        <taxon>Bacillati</taxon>
        <taxon>Actinomycetota</taxon>
        <taxon>Actinomycetes</taxon>
        <taxon>Mycobacteriales</taxon>
        <taxon>Mycobacteriaceae</taxon>
        <taxon>Mycobacterium</taxon>
    </lineage>
</organism>
<dbReference type="NCBIfam" id="NF005115">
    <property type="entry name" value="PRK06547.1"/>
    <property type="match status" value="1"/>
</dbReference>
<accession>A0A1X0AS47</accession>
<dbReference type="SUPFAM" id="SSF52540">
    <property type="entry name" value="P-loop containing nucleoside triphosphate hydrolases"/>
    <property type="match status" value="1"/>
</dbReference>
<reference evidence="1 2" key="1">
    <citation type="submission" date="2017-02" db="EMBL/GenBank/DDBJ databases">
        <title>The new phylogeny of genus Mycobacterium.</title>
        <authorList>
            <person name="Tortoli E."/>
            <person name="Trovato A."/>
            <person name="Cirillo D.M."/>
        </authorList>
    </citation>
    <scope>NUCLEOTIDE SEQUENCE [LARGE SCALE GENOMIC DNA]</scope>
    <source>
        <strain evidence="1 2">RW6</strain>
    </source>
</reference>
<dbReference type="OrthoDB" id="3237545at2"/>
<evidence type="ECO:0008006" key="3">
    <source>
        <dbReference type="Google" id="ProtNLM"/>
    </source>
</evidence>
<dbReference type="RefSeq" id="WP_083166046.1">
    <property type="nucleotide sequence ID" value="NZ_MVHF01000023.1"/>
</dbReference>
<dbReference type="STRING" id="1927124.BST13_21530"/>
<gene>
    <name evidence="1" type="ORF">BST13_21530</name>
</gene>